<keyword evidence="2" id="KW-1133">Transmembrane helix</keyword>
<proteinExistence type="predicted"/>
<dbReference type="OrthoDB" id="3166386at2759"/>
<feature type="region of interest" description="Disordered" evidence="1">
    <location>
        <begin position="280"/>
        <end position="309"/>
    </location>
</feature>
<keyword evidence="2" id="KW-0812">Transmembrane</keyword>
<evidence type="ECO:0000256" key="1">
    <source>
        <dbReference type="SAM" id="MobiDB-lite"/>
    </source>
</evidence>
<sequence>MVTAIDIITYIGIPLAVLGVLPTIYTCLKSYLTLRQITKSLARNGVDAITRSSLLSGVVEVEIKRVRVRPLGREVTGYWETRRCLTEVENGEGRRTRTRTRRARKTGPSTMEVQGRSWQKCKSGLRGGSYTFFNWNQMLIGTKSYRLQYHDELRQPQSEKVDGIDEDVEMELVVGSGPEPVLSVSVSDDSDGVLSLALNWREEWDVRSVDNLPPYWIRVGLSGVEKVDVLRAVRETEGGNDNRTSPESEGDTNINAYSDAALEDGSPPSPIRLRLSPTGLQEAHYESPPHHPLSLPHIQSPPPSPPSSISSTNFWFSCAATALESTRNLSTLVSFTIPTDIINFTRRDTMPRGILVLLGLLSDAEVPKGRTPLGQNAEIFEKHLKLTEQARRIQEENRMPPGPARDEARRKRTENDAREFHNEMMRKLAEQQRRKEEEVGEALRSPRVGVGVVGKATLAFLEKDFYCNQPKIASLTTEAVVEQILYGMLVGERFAQRLASMLDLWKTWAGAGGMTKSDYEVVKEDKVAFVLASLVLCVIRSTISEPMGAVGGDLQECMRVWKMVRLG</sequence>
<feature type="region of interest" description="Disordered" evidence="1">
    <location>
        <begin position="90"/>
        <end position="110"/>
    </location>
</feature>
<dbReference type="AlphaFoldDB" id="A0A9P4JAP1"/>
<name>A0A9P4JAP1_9PLEO</name>
<keyword evidence="2" id="KW-0472">Membrane</keyword>
<evidence type="ECO:0000256" key="2">
    <source>
        <dbReference type="SAM" id="Phobius"/>
    </source>
</evidence>
<protein>
    <submittedName>
        <fullName evidence="3">Uncharacterized protein</fullName>
    </submittedName>
</protein>
<feature type="region of interest" description="Disordered" evidence="1">
    <location>
        <begin position="392"/>
        <end position="418"/>
    </location>
</feature>
<dbReference type="EMBL" id="ML994502">
    <property type="protein sequence ID" value="KAF2196052.1"/>
    <property type="molecule type" value="Genomic_DNA"/>
</dbReference>
<organism evidence="3 4">
    <name type="scientific">Delitschia confertaspora ATCC 74209</name>
    <dbReference type="NCBI Taxonomy" id="1513339"/>
    <lineage>
        <taxon>Eukaryota</taxon>
        <taxon>Fungi</taxon>
        <taxon>Dikarya</taxon>
        <taxon>Ascomycota</taxon>
        <taxon>Pezizomycotina</taxon>
        <taxon>Dothideomycetes</taxon>
        <taxon>Pleosporomycetidae</taxon>
        <taxon>Pleosporales</taxon>
        <taxon>Delitschiaceae</taxon>
        <taxon>Delitschia</taxon>
    </lineage>
</organism>
<feature type="compositionally biased region" description="Basic residues" evidence="1">
    <location>
        <begin position="96"/>
        <end position="105"/>
    </location>
</feature>
<evidence type="ECO:0000313" key="3">
    <source>
        <dbReference type="EMBL" id="KAF2196052.1"/>
    </source>
</evidence>
<feature type="transmembrane region" description="Helical" evidence="2">
    <location>
        <begin position="7"/>
        <end position="25"/>
    </location>
</feature>
<evidence type="ECO:0000313" key="4">
    <source>
        <dbReference type="Proteomes" id="UP000799536"/>
    </source>
</evidence>
<accession>A0A9P4JAP1</accession>
<gene>
    <name evidence="3" type="ORF">GQ43DRAFT_279916</name>
</gene>
<keyword evidence="4" id="KW-1185">Reference proteome</keyword>
<comment type="caution">
    <text evidence="3">The sequence shown here is derived from an EMBL/GenBank/DDBJ whole genome shotgun (WGS) entry which is preliminary data.</text>
</comment>
<dbReference type="Proteomes" id="UP000799536">
    <property type="component" value="Unassembled WGS sequence"/>
</dbReference>
<reference evidence="3" key="1">
    <citation type="journal article" date="2020" name="Stud. Mycol.">
        <title>101 Dothideomycetes genomes: a test case for predicting lifestyles and emergence of pathogens.</title>
        <authorList>
            <person name="Haridas S."/>
            <person name="Albert R."/>
            <person name="Binder M."/>
            <person name="Bloem J."/>
            <person name="Labutti K."/>
            <person name="Salamov A."/>
            <person name="Andreopoulos B."/>
            <person name="Baker S."/>
            <person name="Barry K."/>
            <person name="Bills G."/>
            <person name="Bluhm B."/>
            <person name="Cannon C."/>
            <person name="Castanera R."/>
            <person name="Culley D."/>
            <person name="Daum C."/>
            <person name="Ezra D."/>
            <person name="Gonzalez J."/>
            <person name="Henrissat B."/>
            <person name="Kuo A."/>
            <person name="Liang C."/>
            <person name="Lipzen A."/>
            <person name="Lutzoni F."/>
            <person name="Magnuson J."/>
            <person name="Mondo S."/>
            <person name="Nolan M."/>
            <person name="Ohm R."/>
            <person name="Pangilinan J."/>
            <person name="Park H.-J."/>
            <person name="Ramirez L."/>
            <person name="Alfaro M."/>
            <person name="Sun H."/>
            <person name="Tritt A."/>
            <person name="Yoshinaga Y."/>
            <person name="Zwiers L.-H."/>
            <person name="Turgeon B."/>
            <person name="Goodwin S."/>
            <person name="Spatafora J."/>
            <person name="Crous P."/>
            <person name="Grigoriev I."/>
        </authorList>
    </citation>
    <scope>NUCLEOTIDE SEQUENCE</scope>
    <source>
        <strain evidence="3">ATCC 74209</strain>
    </source>
</reference>